<accession>A0A2N9Y6N7</accession>
<dbReference type="EMBL" id="MEIV01000014">
    <property type="protein sequence ID" value="PIT64569.1"/>
    <property type="molecule type" value="Genomic_DNA"/>
</dbReference>
<gene>
    <name evidence="1" type="ORF">BHC47_09705</name>
</gene>
<reference evidence="1 2" key="1">
    <citation type="journal article" date="2017" name="MBio">
        <title>Type VI secretion-mediated competition in the bee gut microbiome.</title>
        <authorList>
            <person name="Steele M.I."/>
            <person name="Kwong W.K."/>
            <person name="Powell J.E."/>
            <person name="Whiteley M."/>
            <person name="Moran N.A."/>
        </authorList>
    </citation>
    <scope>NUCLEOTIDE SEQUENCE [LARGE SCALE GENOMIC DNA]</scope>
    <source>
        <strain evidence="1 2">PEB0171</strain>
    </source>
</reference>
<sequence length="138" mass="16527">MLIEILQKYCEAKEKLWLELRNHQEQKYFLDNISISEGTLLLEELLRYNKQSSLLQFELLLRLNKDAALAFIKDYYLEQDLANHIDNKVHNLKMMFTEIKNILGEEELIKVLKCKEFRPVNKRNKKVKEAIKFALNKD</sequence>
<evidence type="ECO:0000313" key="2">
    <source>
        <dbReference type="Proteomes" id="UP000231094"/>
    </source>
</evidence>
<protein>
    <submittedName>
        <fullName evidence="1">Uncharacterized protein</fullName>
    </submittedName>
</protein>
<dbReference type="AlphaFoldDB" id="A0A2N9Y6N7"/>
<dbReference type="RefSeq" id="WP_100116205.1">
    <property type="nucleotide sequence ID" value="NZ_CP160070.2"/>
</dbReference>
<dbReference type="Proteomes" id="UP000231094">
    <property type="component" value="Unassembled WGS sequence"/>
</dbReference>
<name>A0A2N9Y6N7_9NEIS</name>
<comment type="caution">
    <text evidence="1">The sequence shown here is derived from an EMBL/GenBank/DDBJ whole genome shotgun (WGS) entry which is preliminary data.</text>
</comment>
<proteinExistence type="predicted"/>
<organism evidence="1 2">
    <name type="scientific">Snodgrassella alvi</name>
    <dbReference type="NCBI Taxonomy" id="1196083"/>
    <lineage>
        <taxon>Bacteria</taxon>
        <taxon>Pseudomonadati</taxon>
        <taxon>Pseudomonadota</taxon>
        <taxon>Betaproteobacteria</taxon>
        <taxon>Neisseriales</taxon>
        <taxon>Neisseriaceae</taxon>
        <taxon>Snodgrassella</taxon>
    </lineage>
</organism>
<evidence type="ECO:0000313" key="1">
    <source>
        <dbReference type="EMBL" id="PIT64569.1"/>
    </source>
</evidence>